<dbReference type="GO" id="GO:0016639">
    <property type="term" value="F:oxidoreductase activity, acting on the CH-NH2 group of donors, NAD or NADP as acceptor"/>
    <property type="evidence" value="ECO:0007669"/>
    <property type="project" value="InterPro"/>
</dbReference>
<reference evidence="5" key="2">
    <citation type="submission" date="2012-11" db="EMBL/GenBank/DDBJ databases">
        <authorList>
            <person name="Kuo A."/>
            <person name="Curtis B.A."/>
            <person name="Tanifuji G."/>
            <person name="Burki F."/>
            <person name="Gruber A."/>
            <person name="Irimia M."/>
            <person name="Maruyama S."/>
            <person name="Arias M.C."/>
            <person name="Ball S.G."/>
            <person name="Gile G.H."/>
            <person name="Hirakawa Y."/>
            <person name="Hopkins J.F."/>
            <person name="Rensing S.A."/>
            <person name="Schmutz J."/>
            <person name="Symeonidi A."/>
            <person name="Elias M."/>
            <person name="Eveleigh R.J."/>
            <person name="Herman E.K."/>
            <person name="Klute M.J."/>
            <person name="Nakayama T."/>
            <person name="Obornik M."/>
            <person name="Reyes-Prieto A."/>
            <person name="Armbrust E.V."/>
            <person name="Aves S.J."/>
            <person name="Beiko R.G."/>
            <person name="Coutinho P."/>
            <person name="Dacks J.B."/>
            <person name="Durnford D.G."/>
            <person name="Fast N.M."/>
            <person name="Green B.R."/>
            <person name="Grisdale C."/>
            <person name="Hempe F."/>
            <person name="Henrissat B."/>
            <person name="Hoppner M.P."/>
            <person name="Ishida K.-I."/>
            <person name="Kim E."/>
            <person name="Koreny L."/>
            <person name="Kroth P.G."/>
            <person name="Liu Y."/>
            <person name="Malik S.-B."/>
            <person name="Maier U.G."/>
            <person name="McRose D."/>
            <person name="Mock T."/>
            <person name="Neilson J.A."/>
            <person name="Onodera N.T."/>
            <person name="Poole A.M."/>
            <person name="Pritham E.J."/>
            <person name="Richards T.A."/>
            <person name="Rocap G."/>
            <person name="Roy S.W."/>
            <person name="Sarai C."/>
            <person name="Schaack S."/>
            <person name="Shirato S."/>
            <person name="Slamovits C.H."/>
            <person name="Spencer D.F."/>
            <person name="Suzuki S."/>
            <person name="Worden A.Z."/>
            <person name="Zauner S."/>
            <person name="Barry K."/>
            <person name="Bell C."/>
            <person name="Bharti A.K."/>
            <person name="Crow J.A."/>
            <person name="Grimwood J."/>
            <person name="Kramer R."/>
            <person name="Lindquist E."/>
            <person name="Lucas S."/>
            <person name="Salamov A."/>
            <person name="McFadden G.I."/>
            <person name="Lane C.E."/>
            <person name="Keeling P.J."/>
            <person name="Gray M.W."/>
            <person name="Grigoriev I.V."/>
            <person name="Archibald J.M."/>
        </authorList>
    </citation>
    <scope>NUCLEOTIDE SEQUENCE</scope>
    <source>
        <strain evidence="5">CCMP2712</strain>
    </source>
</reference>
<dbReference type="GeneID" id="17299488"/>
<evidence type="ECO:0000313" key="5">
    <source>
        <dbReference type="Proteomes" id="UP000011087"/>
    </source>
</evidence>
<sequence length="367" mass="39299">MVGAAAEITRDRPGNGGFRLWVYSDLETAEREAIGLAQGMEVKHTTYNTGFAGAKVVCDASGANNSVLNVNKNELMKATAALLHELNGTMYTGCDLNTTTGDMDNLSQDCPYVLAAIANEAVNPNDATAYGVLGAVESVLEHFHGKTVVVHGCGSVGGTVARELVRAGARVYTIDADVAKADIFGATNISKGTPNYVEEFWKMEIDALVPCSISGLISMEMAKTLGCKAIVGATNLPFKSIEVQQFVEDSGITFVPEGVSSAGAVIVDSIEHFDLKAFKEAQPIDIYEFCRHVVLEKTTELLLTARLREIVTSKATKFISEEYGASEEHNYSQMPIGRTFRFWAQGRGSVINPGAAGTRKALSRDAP</sequence>
<dbReference type="Gene3D" id="3.40.50.10860">
    <property type="entry name" value="Leucine Dehydrogenase, chain A, domain 1"/>
    <property type="match status" value="1"/>
</dbReference>
<keyword evidence="5" id="KW-1185">Reference proteome</keyword>
<evidence type="ECO:0000313" key="4">
    <source>
        <dbReference type="EnsemblProtists" id="EKX42784"/>
    </source>
</evidence>
<dbReference type="OrthoDB" id="424974at2759"/>
<evidence type="ECO:0000313" key="3">
    <source>
        <dbReference type="EMBL" id="EKX42784.1"/>
    </source>
</evidence>
<dbReference type="EnsemblProtists" id="EKX42784">
    <property type="protein sequence ID" value="EKX42784"/>
    <property type="gene ID" value="GUITHDRAFT_73645"/>
</dbReference>
<dbReference type="GO" id="GO:0006520">
    <property type="term" value="P:amino acid metabolic process"/>
    <property type="evidence" value="ECO:0007669"/>
    <property type="project" value="InterPro"/>
</dbReference>
<dbReference type="InterPro" id="IPR016211">
    <property type="entry name" value="Glu/Phe/Leu/Val/Trp_DH_bac/arc"/>
</dbReference>
<accession>L1J3V2</accession>
<dbReference type="STRING" id="905079.L1J3V2"/>
<dbReference type="AlphaFoldDB" id="L1J3V2"/>
<dbReference type="eggNOG" id="ENOG502S4PP">
    <property type="taxonomic scope" value="Eukaryota"/>
</dbReference>
<dbReference type="Proteomes" id="UP000011087">
    <property type="component" value="Unassembled WGS sequence"/>
</dbReference>
<dbReference type="InterPro" id="IPR046346">
    <property type="entry name" value="Aminoacid_DH-like_N_sf"/>
</dbReference>
<organism evidence="3">
    <name type="scientific">Guillardia theta (strain CCMP2712)</name>
    <name type="common">Cryptophyte</name>
    <dbReference type="NCBI Taxonomy" id="905079"/>
    <lineage>
        <taxon>Eukaryota</taxon>
        <taxon>Cryptophyceae</taxon>
        <taxon>Pyrenomonadales</taxon>
        <taxon>Geminigeraceae</taxon>
        <taxon>Guillardia</taxon>
    </lineage>
</organism>
<dbReference type="InterPro" id="IPR036291">
    <property type="entry name" value="NAD(P)-bd_dom_sf"/>
</dbReference>
<dbReference type="InterPro" id="IPR006096">
    <property type="entry name" value="Glu/Leu/Phe/Val/Trp_DH_C"/>
</dbReference>
<reference evidence="3 5" key="1">
    <citation type="journal article" date="2012" name="Nature">
        <title>Algal genomes reveal evolutionary mosaicism and the fate of nucleomorphs.</title>
        <authorList>
            <consortium name="DOE Joint Genome Institute"/>
            <person name="Curtis B.A."/>
            <person name="Tanifuji G."/>
            <person name="Burki F."/>
            <person name="Gruber A."/>
            <person name="Irimia M."/>
            <person name="Maruyama S."/>
            <person name="Arias M.C."/>
            <person name="Ball S.G."/>
            <person name="Gile G.H."/>
            <person name="Hirakawa Y."/>
            <person name="Hopkins J.F."/>
            <person name="Kuo A."/>
            <person name="Rensing S.A."/>
            <person name="Schmutz J."/>
            <person name="Symeonidi A."/>
            <person name="Elias M."/>
            <person name="Eveleigh R.J."/>
            <person name="Herman E.K."/>
            <person name="Klute M.J."/>
            <person name="Nakayama T."/>
            <person name="Obornik M."/>
            <person name="Reyes-Prieto A."/>
            <person name="Armbrust E.V."/>
            <person name="Aves S.J."/>
            <person name="Beiko R.G."/>
            <person name="Coutinho P."/>
            <person name="Dacks J.B."/>
            <person name="Durnford D.G."/>
            <person name="Fast N.M."/>
            <person name="Green B.R."/>
            <person name="Grisdale C.J."/>
            <person name="Hempel F."/>
            <person name="Henrissat B."/>
            <person name="Hoppner M.P."/>
            <person name="Ishida K."/>
            <person name="Kim E."/>
            <person name="Koreny L."/>
            <person name="Kroth P.G."/>
            <person name="Liu Y."/>
            <person name="Malik S.B."/>
            <person name="Maier U.G."/>
            <person name="McRose D."/>
            <person name="Mock T."/>
            <person name="Neilson J.A."/>
            <person name="Onodera N.T."/>
            <person name="Poole A.M."/>
            <person name="Pritham E.J."/>
            <person name="Richards T.A."/>
            <person name="Rocap G."/>
            <person name="Roy S.W."/>
            <person name="Sarai C."/>
            <person name="Schaack S."/>
            <person name="Shirato S."/>
            <person name="Slamovits C.H."/>
            <person name="Spencer D.F."/>
            <person name="Suzuki S."/>
            <person name="Worden A.Z."/>
            <person name="Zauner S."/>
            <person name="Barry K."/>
            <person name="Bell C."/>
            <person name="Bharti A.K."/>
            <person name="Crow J.A."/>
            <person name="Grimwood J."/>
            <person name="Kramer R."/>
            <person name="Lindquist E."/>
            <person name="Lucas S."/>
            <person name="Salamov A."/>
            <person name="McFadden G.I."/>
            <person name="Lane C.E."/>
            <person name="Keeling P.J."/>
            <person name="Gray M.W."/>
            <person name="Grigoriev I.V."/>
            <person name="Archibald J.M."/>
        </authorList>
    </citation>
    <scope>NUCLEOTIDE SEQUENCE</scope>
    <source>
        <strain evidence="3 5">CCMP2712</strain>
    </source>
</reference>
<dbReference type="EMBL" id="JH993014">
    <property type="protein sequence ID" value="EKX42784.1"/>
    <property type="molecule type" value="Genomic_DNA"/>
</dbReference>
<dbReference type="RefSeq" id="XP_005829764.1">
    <property type="nucleotide sequence ID" value="XM_005829707.1"/>
</dbReference>
<dbReference type="SUPFAM" id="SSF51735">
    <property type="entry name" value="NAD(P)-binding Rossmann-fold domains"/>
    <property type="match status" value="1"/>
</dbReference>
<dbReference type="HOGENOM" id="CLU_067820_0_0_1"/>
<dbReference type="OMA" id="TDMGTTM"/>
<dbReference type="Pfam" id="PF00208">
    <property type="entry name" value="ELFV_dehydrog"/>
    <property type="match status" value="2"/>
</dbReference>
<dbReference type="SMART" id="SM00839">
    <property type="entry name" value="ELFV_dehydrog"/>
    <property type="match status" value="1"/>
</dbReference>
<dbReference type="PANTHER" id="PTHR42722">
    <property type="entry name" value="LEUCINE DEHYDROGENASE"/>
    <property type="match status" value="1"/>
</dbReference>
<evidence type="ECO:0000256" key="1">
    <source>
        <dbReference type="ARBA" id="ARBA00006382"/>
    </source>
</evidence>
<evidence type="ECO:0000259" key="2">
    <source>
        <dbReference type="SMART" id="SM00839"/>
    </source>
</evidence>
<feature type="domain" description="Glutamate/phenylalanine/leucine/valine/L-tryptophan dehydrogenase C-terminal" evidence="2">
    <location>
        <begin position="122"/>
        <end position="317"/>
    </location>
</feature>
<dbReference type="PaxDb" id="55529-EKX42784"/>
<dbReference type="KEGG" id="gtt:GUITHDRAFT_73645"/>
<name>L1J3V2_GUITC</name>
<reference evidence="4" key="3">
    <citation type="submission" date="2015-06" db="UniProtKB">
        <authorList>
            <consortium name="EnsemblProtists"/>
        </authorList>
    </citation>
    <scope>IDENTIFICATION</scope>
</reference>
<gene>
    <name evidence="3" type="ORF">GUITHDRAFT_73645</name>
</gene>
<dbReference type="PANTHER" id="PTHR42722:SF1">
    <property type="entry name" value="VALINE DEHYDROGENASE"/>
    <property type="match status" value="1"/>
</dbReference>
<dbReference type="SUPFAM" id="SSF53223">
    <property type="entry name" value="Aminoacid dehydrogenase-like, N-terminal domain"/>
    <property type="match status" value="1"/>
</dbReference>
<dbReference type="Gene3D" id="3.40.50.720">
    <property type="entry name" value="NAD(P)-binding Rossmann-like Domain"/>
    <property type="match status" value="1"/>
</dbReference>
<proteinExistence type="inferred from homology"/>
<protein>
    <recommendedName>
        <fullName evidence="2">Glutamate/phenylalanine/leucine/valine/L-tryptophan dehydrogenase C-terminal domain-containing protein</fullName>
    </recommendedName>
</protein>
<comment type="similarity">
    <text evidence="1">Belongs to the Glu/Leu/Phe/Val dehydrogenases family.</text>
</comment>